<organism evidence="3 4">
    <name type="scientific">Streptomyces showdoensis</name>
    <dbReference type="NCBI Taxonomy" id="68268"/>
    <lineage>
        <taxon>Bacteria</taxon>
        <taxon>Bacillati</taxon>
        <taxon>Actinomycetota</taxon>
        <taxon>Actinomycetes</taxon>
        <taxon>Kitasatosporales</taxon>
        <taxon>Streptomycetaceae</taxon>
        <taxon>Streptomyces</taxon>
    </lineage>
</organism>
<dbReference type="Gene3D" id="3.40.50.1000">
    <property type="entry name" value="HAD superfamily/HAD-like"/>
    <property type="match status" value="1"/>
</dbReference>
<dbReference type="InterPro" id="IPR023198">
    <property type="entry name" value="PGP-like_dom2"/>
</dbReference>
<evidence type="ECO:0000256" key="1">
    <source>
        <dbReference type="SAM" id="MobiDB-lite"/>
    </source>
</evidence>
<comment type="caution">
    <text evidence="3">The sequence shown here is derived from an EMBL/GenBank/DDBJ whole genome shotgun (WGS) entry which is preliminary data.</text>
</comment>
<dbReference type="AlphaFoldDB" id="A0A2P2GTF0"/>
<dbReference type="InterPro" id="IPR006439">
    <property type="entry name" value="HAD-SF_hydro_IA"/>
</dbReference>
<gene>
    <name evidence="3" type="ORF">VO63_06150</name>
</gene>
<evidence type="ECO:0000313" key="4">
    <source>
        <dbReference type="Proteomes" id="UP000265325"/>
    </source>
</evidence>
<dbReference type="Gene3D" id="1.10.150.240">
    <property type="entry name" value="Putative phosphatase, domain 2"/>
    <property type="match status" value="1"/>
</dbReference>
<proteinExistence type="predicted"/>
<dbReference type="InterPro" id="IPR036691">
    <property type="entry name" value="Endo/exonu/phosph_ase_sf"/>
</dbReference>
<dbReference type="EMBL" id="LAQS01000007">
    <property type="protein sequence ID" value="KKZ74766.1"/>
    <property type="molecule type" value="Genomic_DNA"/>
</dbReference>
<dbReference type="RefSeq" id="WP_046906647.1">
    <property type="nucleotide sequence ID" value="NZ_BAAAXG010000026.1"/>
</dbReference>
<accession>A0A2P2GTF0</accession>
<keyword evidence="3" id="KW-0378">Hydrolase</keyword>
<dbReference type="InterPro" id="IPR036412">
    <property type="entry name" value="HAD-like_sf"/>
</dbReference>
<dbReference type="Proteomes" id="UP000265325">
    <property type="component" value="Unassembled WGS sequence"/>
</dbReference>
<feature type="domain" description="Endonuclease/exonuclease/phosphatase" evidence="2">
    <location>
        <begin position="226"/>
        <end position="504"/>
    </location>
</feature>
<protein>
    <submittedName>
        <fullName evidence="3">Hydrolase</fullName>
    </submittedName>
</protein>
<reference evidence="3 4" key="1">
    <citation type="submission" date="2015-05" db="EMBL/GenBank/DDBJ databases">
        <title>Draft Genome assembly of Streptomyces showdoensis.</title>
        <authorList>
            <person name="Thapa K.K."/>
            <person name="Metsa-Ketela M."/>
        </authorList>
    </citation>
    <scope>NUCLEOTIDE SEQUENCE [LARGE SCALE GENOMIC DNA]</scope>
    <source>
        <strain evidence="3 4">ATCC 15227</strain>
    </source>
</reference>
<dbReference type="CDD" id="cd07505">
    <property type="entry name" value="HAD_BPGM-like"/>
    <property type="match status" value="1"/>
</dbReference>
<dbReference type="GO" id="GO:0016787">
    <property type="term" value="F:hydrolase activity"/>
    <property type="evidence" value="ECO:0007669"/>
    <property type="project" value="UniProtKB-KW"/>
</dbReference>
<feature type="region of interest" description="Disordered" evidence="1">
    <location>
        <begin position="367"/>
        <end position="388"/>
    </location>
</feature>
<dbReference type="InterPro" id="IPR005135">
    <property type="entry name" value="Endo/exonuclease/phosphatase"/>
</dbReference>
<sequence length="513" mass="53749">MDGTLVDTEGLWWEAVEQVAGRPLTEADRPDVLGRPVEHTAAWLATEAGPDGAPGDRDGVLAARAATADALAAELHREFAERVRAGVVPRPGALALLAALARDGVPTALVTASPRAVADTVLDALGALGAPGFAVSVTADDTERTKPEPDPYLAACRALGVDPARCVAVEDTPTGVASAEAAGCAVLAVPSVTPIGAAPGRTVLDGLTGVTPDRLRAMAGRRLTVMSWNLWLGGALVDDHRAKQLAAVRASGADVVGLQETGGTATRELAEALGWHHHEAGENLGILSRHPVVARLGDPDVGFYGAAGVRILVDGEHEVDVWTAHLHHTPYGPYEAVFDGLPAERLIAHEDVRLEQMRDTLRRIAEGAGQDTGQDPGQDSGRDTGGAAGRARPVVLVGDFNAASHLDWPEVAWPVTKAAEEAGFRDSYREARPDPVRDPGHTWSPVHPVHPEEGGHAGRPEPQDRIDYVLHNARGLRVLASRTLVTGTPAPWPDVAANAWPSDHAAVVTAFAL</sequence>
<dbReference type="SUPFAM" id="SSF56219">
    <property type="entry name" value="DNase I-like"/>
    <property type="match status" value="1"/>
</dbReference>
<dbReference type="NCBIfam" id="TIGR01509">
    <property type="entry name" value="HAD-SF-IA-v3"/>
    <property type="match status" value="1"/>
</dbReference>
<dbReference type="Gene3D" id="3.60.10.10">
    <property type="entry name" value="Endonuclease/exonuclease/phosphatase"/>
    <property type="match status" value="1"/>
</dbReference>
<evidence type="ECO:0000259" key="2">
    <source>
        <dbReference type="Pfam" id="PF03372"/>
    </source>
</evidence>
<dbReference type="Pfam" id="PF00702">
    <property type="entry name" value="Hydrolase"/>
    <property type="match status" value="1"/>
</dbReference>
<evidence type="ECO:0000313" key="3">
    <source>
        <dbReference type="EMBL" id="KKZ74766.1"/>
    </source>
</evidence>
<dbReference type="InterPro" id="IPR023214">
    <property type="entry name" value="HAD_sf"/>
</dbReference>
<dbReference type="PANTHER" id="PTHR41349:SF1">
    <property type="entry name" value="PROTEIN CBG08683"/>
    <property type="match status" value="1"/>
</dbReference>
<keyword evidence="4" id="KW-1185">Reference proteome</keyword>
<dbReference type="OrthoDB" id="3414047at2"/>
<name>A0A2P2GTF0_STREW</name>
<dbReference type="Pfam" id="PF03372">
    <property type="entry name" value="Exo_endo_phos"/>
    <property type="match status" value="1"/>
</dbReference>
<dbReference type="SUPFAM" id="SSF56784">
    <property type="entry name" value="HAD-like"/>
    <property type="match status" value="1"/>
</dbReference>
<dbReference type="PANTHER" id="PTHR41349">
    <property type="match status" value="1"/>
</dbReference>